<dbReference type="Proteomes" id="UP000828390">
    <property type="component" value="Unassembled WGS sequence"/>
</dbReference>
<accession>A0A9D4H273</accession>
<name>A0A9D4H273_DREPO</name>
<feature type="signal peptide" evidence="1">
    <location>
        <begin position="1"/>
        <end position="16"/>
    </location>
</feature>
<comment type="caution">
    <text evidence="2">The sequence shown here is derived from an EMBL/GenBank/DDBJ whole genome shotgun (WGS) entry which is preliminary data.</text>
</comment>
<protein>
    <submittedName>
        <fullName evidence="2">Uncharacterized protein</fullName>
    </submittedName>
</protein>
<evidence type="ECO:0000313" key="2">
    <source>
        <dbReference type="EMBL" id="KAH3825686.1"/>
    </source>
</evidence>
<organism evidence="2 3">
    <name type="scientific">Dreissena polymorpha</name>
    <name type="common">Zebra mussel</name>
    <name type="synonym">Mytilus polymorpha</name>
    <dbReference type="NCBI Taxonomy" id="45954"/>
    <lineage>
        <taxon>Eukaryota</taxon>
        <taxon>Metazoa</taxon>
        <taxon>Spiralia</taxon>
        <taxon>Lophotrochozoa</taxon>
        <taxon>Mollusca</taxon>
        <taxon>Bivalvia</taxon>
        <taxon>Autobranchia</taxon>
        <taxon>Heteroconchia</taxon>
        <taxon>Euheterodonta</taxon>
        <taxon>Imparidentia</taxon>
        <taxon>Neoheterodontei</taxon>
        <taxon>Myida</taxon>
        <taxon>Dreissenoidea</taxon>
        <taxon>Dreissenidae</taxon>
        <taxon>Dreissena</taxon>
    </lineage>
</organism>
<evidence type="ECO:0000256" key="1">
    <source>
        <dbReference type="SAM" id="SignalP"/>
    </source>
</evidence>
<dbReference type="AlphaFoldDB" id="A0A9D4H273"/>
<evidence type="ECO:0000313" key="3">
    <source>
        <dbReference type="Proteomes" id="UP000828390"/>
    </source>
</evidence>
<dbReference type="EMBL" id="JAIWYP010000005">
    <property type="protein sequence ID" value="KAH3825686.1"/>
    <property type="molecule type" value="Genomic_DNA"/>
</dbReference>
<reference evidence="2" key="2">
    <citation type="submission" date="2020-11" db="EMBL/GenBank/DDBJ databases">
        <authorList>
            <person name="McCartney M.A."/>
            <person name="Auch B."/>
            <person name="Kono T."/>
            <person name="Mallez S."/>
            <person name="Becker A."/>
            <person name="Gohl D.M."/>
            <person name="Silverstein K.A.T."/>
            <person name="Koren S."/>
            <person name="Bechman K.B."/>
            <person name="Herman A."/>
            <person name="Abrahante J.E."/>
            <person name="Garbe J."/>
        </authorList>
    </citation>
    <scope>NUCLEOTIDE SEQUENCE</scope>
    <source>
        <strain evidence="2">Duluth1</strain>
        <tissue evidence="2">Whole animal</tissue>
    </source>
</reference>
<reference evidence="2" key="1">
    <citation type="journal article" date="2019" name="bioRxiv">
        <title>The Genome of the Zebra Mussel, Dreissena polymorpha: A Resource for Invasive Species Research.</title>
        <authorList>
            <person name="McCartney M.A."/>
            <person name="Auch B."/>
            <person name="Kono T."/>
            <person name="Mallez S."/>
            <person name="Zhang Y."/>
            <person name="Obille A."/>
            <person name="Becker A."/>
            <person name="Abrahante J.E."/>
            <person name="Garbe J."/>
            <person name="Badalamenti J.P."/>
            <person name="Herman A."/>
            <person name="Mangelson H."/>
            <person name="Liachko I."/>
            <person name="Sullivan S."/>
            <person name="Sone E.D."/>
            <person name="Koren S."/>
            <person name="Silverstein K.A.T."/>
            <person name="Beckman K.B."/>
            <person name="Gohl D.M."/>
        </authorList>
    </citation>
    <scope>NUCLEOTIDE SEQUENCE</scope>
    <source>
        <strain evidence="2">Duluth1</strain>
        <tissue evidence="2">Whole animal</tissue>
    </source>
</reference>
<proteinExistence type="predicted"/>
<feature type="chain" id="PRO_5039060163" evidence="1">
    <location>
        <begin position="17"/>
        <end position="234"/>
    </location>
</feature>
<keyword evidence="1" id="KW-0732">Signal</keyword>
<sequence length="234" mass="26302">MLCSVIICGILARVGGESFDGRAHSYTRSFVAPTIDDLRELQDKDLNPDETPELAEFNYNNYGVQSLLLTDYRPDPLLWSFTRDSEVTSSMASACRKCMVAGNIECVRTMCQLHSAVTAYRSRSSADEQKSAFIAQHSDILCSLCKQTRDVMCTMRMCVDPERGQNIIDSGVQCFSGICRWEKESVSTAGFNNRYQAWWQPQSLYYFFDYVSKEIATAYGDLVSGTSRAINELG</sequence>
<keyword evidence="3" id="KW-1185">Reference proteome</keyword>
<gene>
    <name evidence="2" type="ORF">DPMN_127567</name>
</gene>